<dbReference type="InterPro" id="IPR036390">
    <property type="entry name" value="WH_DNA-bd_sf"/>
</dbReference>
<accession>A0A8T3YPS0</accession>
<evidence type="ECO:0000313" key="1">
    <source>
        <dbReference type="EMBL" id="MBI4210741.1"/>
    </source>
</evidence>
<dbReference type="Pfam" id="PF13412">
    <property type="entry name" value="HTH_24"/>
    <property type="match status" value="1"/>
</dbReference>
<evidence type="ECO:0000313" key="2">
    <source>
        <dbReference type="Proteomes" id="UP000732298"/>
    </source>
</evidence>
<reference evidence="1" key="1">
    <citation type="submission" date="2020-07" db="EMBL/GenBank/DDBJ databases">
        <title>Huge and variable diversity of episymbiotic CPR bacteria and DPANN archaea in groundwater ecosystems.</title>
        <authorList>
            <person name="He C.Y."/>
            <person name="Keren R."/>
            <person name="Whittaker M."/>
            <person name="Farag I.F."/>
            <person name="Doudna J."/>
            <person name="Cate J.H.D."/>
            <person name="Banfield J.F."/>
        </authorList>
    </citation>
    <scope>NUCLEOTIDE SEQUENCE</scope>
    <source>
        <strain evidence="1">NC_groundwater_1296_Ag_S-0.2um_52_80</strain>
    </source>
</reference>
<proteinExistence type="predicted"/>
<dbReference type="Proteomes" id="UP000732298">
    <property type="component" value="Unassembled WGS sequence"/>
</dbReference>
<dbReference type="Gene3D" id="1.10.10.10">
    <property type="entry name" value="Winged helix-like DNA-binding domain superfamily/Winged helix DNA-binding domain"/>
    <property type="match status" value="1"/>
</dbReference>
<name>A0A8T3YPS0_9ARCH</name>
<organism evidence="1 2">
    <name type="scientific">Candidatus Iainarchaeum sp</name>
    <dbReference type="NCBI Taxonomy" id="3101447"/>
    <lineage>
        <taxon>Archaea</taxon>
        <taxon>Candidatus Iainarchaeota</taxon>
        <taxon>Candidatus Iainarchaeia</taxon>
        <taxon>Candidatus Iainarchaeales</taxon>
        <taxon>Candidatus Iainarchaeaceae</taxon>
        <taxon>Candidatus Iainarchaeum</taxon>
    </lineage>
</organism>
<dbReference type="InterPro" id="IPR011991">
    <property type="entry name" value="ArsR-like_HTH"/>
</dbReference>
<dbReference type="AlphaFoldDB" id="A0A8T3YPS0"/>
<dbReference type="SUPFAM" id="SSF46785">
    <property type="entry name" value="Winged helix' DNA-binding domain"/>
    <property type="match status" value="1"/>
</dbReference>
<gene>
    <name evidence="1" type="ORF">HY544_04520</name>
</gene>
<dbReference type="CDD" id="cd00090">
    <property type="entry name" value="HTH_ARSR"/>
    <property type="match status" value="1"/>
</dbReference>
<dbReference type="EMBL" id="JACQPB010000041">
    <property type="protein sequence ID" value="MBI4210741.1"/>
    <property type="molecule type" value="Genomic_DNA"/>
</dbReference>
<dbReference type="InterPro" id="IPR036388">
    <property type="entry name" value="WH-like_DNA-bd_sf"/>
</dbReference>
<protein>
    <submittedName>
        <fullName evidence="1">Helix-turn-helix transcriptional regulator</fullName>
    </submittedName>
</protein>
<sequence length="147" mass="16831">MERQRRATAFKIVIRRVEQPFKARPVDELEWICQSLGFLEPIDRDKVAVAIFKEIVRATDSGEALTSSAIAERVGMSRGAVINHLNNLMRSGLIVRSGRYYSARSRSIYRTIEEIEEDIERIFAKMKKTAMEIDEELLGVSPRVFKG</sequence>
<comment type="caution">
    <text evidence="1">The sequence shown here is derived from an EMBL/GenBank/DDBJ whole genome shotgun (WGS) entry which is preliminary data.</text>
</comment>